<dbReference type="InterPro" id="IPR002645">
    <property type="entry name" value="STAS_dom"/>
</dbReference>
<dbReference type="Pfam" id="PF00916">
    <property type="entry name" value="Sulfate_transp"/>
    <property type="match status" value="1"/>
</dbReference>
<proteinExistence type="predicted"/>
<evidence type="ECO:0000256" key="4">
    <source>
        <dbReference type="ARBA" id="ARBA00023136"/>
    </source>
</evidence>
<protein>
    <recommendedName>
        <fullName evidence="6">STAS domain-containing protein</fullName>
    </recommendedName>
</protein>
<dbReference type="InterPro" id="IPR036513">
    <property type="entry name" value="STAS_dom_sf"/>
</dbReference>
<evidence type="ECO:0000313" key="8">
    <source>
        <dbReference type="Proteomes" id="UP000823941"/>
    </source>
</evidence>
<gene>
    <name evidence="7" type="ORF">JYU34_008711</name>
</gene>
<dbReference type="InterPro" id="IPR011547">
    <property type="entry name" value="SLC26A/SulP_dom"/>
</dbReference>
<feature type="transmembrane region" description="Helical" evidence="5">
    <location>
        <begin position="232"/>
        <end position="256"/>
    </location>
</feature>
<keyword evidence="4 5" id="KW-0472">Membrane</keyword>
<accession>A0ABQ7QMP8</accession>
<name>A0ABQ7QMP8_PLUXY</name>
<feature type="transmembrane region" description="Helical" evidence="5">
    <location>
        <begin position="303"/>
        <end position="320"/>
    </location>
</feature>
<dbReference type="InterPro" id="IPR001902">
    <property type="entry name" value="SLC26A/SulP_fam"/>
</dbReference>
<reference evidence="7 8" key="1">
    <citation type="submission" date="2021-06" db="EMBL/GenBank/DDBJ databases">
        <title>A haploid diamondback moth (Plutella xylostella L.) genome assembly resolves 31 chromosomes and identifies a diamide resistance mutation.</title>
        <authorList>
            <person name="Ward C.M."/>
            <person name="Perry K.D."/>
            <person name="Baker G."/>
            <person name="Powis K."/>
            <person name="Heckel D.G."/>
            <person name="Baxter S.W."/>
        </authorList>
    </citation>
    <scope>NUCLEOTIDE SEQUENCE [LARGE SCALE GENOMIC DNA]</scope>
    <source>
        <strain evidence="7 8">LV</strain>
        <tissue evidence="7">Single pupa</tissue>
    </source>
</reference>
<feature type="transmembrane region" description="Helical" evidence="5">
    <location>
        <begin position="369"/>
        <end position="388"/>
    </location>
</feature>
<dbReference type="PROSITE" id="PS50801">
    <property type="entry name" value="STAS"/>
    <property type="match status" value="1"/>
</dbReference>
<feature type="transmembrane region" description="Helical" evidence="5">
    <location>
        <begin position="118"/>
        <end position="140"/>
    </location>
</feature>
<feature type="transmembrane region" description="Helical" evidence="5">
    <location>
        <begin position="395"/>
        <end position="411"/>
    </location>
</feature>
<keyword evidence="8" id="KW-1185">Reference proteome</keyword>
<evidence type="ECO:0000313" key="7">
    <source>
        <dbReference type="EMBL" id="KAG7306124.1"/>
    </source>
</evidence>
<evidence type="ECO:0000256" key="3">
    <source>
        <dbReference type="ARBA" id="ARBA00022989"/>
    </source>
</evidence>
<sequence>MKMKTIDSVKKKNVLRKIFSKKTLNRRLPITKWITESYKLSTFIQDLLAGITVGATAVAQGIAFAMVADLSPEYGLYSLITGGFIYTLFGNCRNMSVGPTAILSALTAKFVRGLSSDFAVLATFLAGLVQLTLGVFQLGFLVEFISGPVITGFITGAVLQVNCGQLKTLFGMSGDAGNTFVEAIENLYRNYNTLNIWDTVLGVVTMLILLLLKKLGDGCSRNDSSIRKIRWFACLARNTIVVVIGIVVAFICYLIWGSGSELTIIGEIKGGMPSFQLPAFSTTVGNQTYDFKQMLETLGPQSIVLPLISLLEVVVIAKAFTPDSNFDTTQEILAVGLCNFLGSFLGSMPTTGSFSRSAILKSTGAQTPLAGVFVSLIIILSLSVLMSLFYFIPKCVLAALIILSVASLLHTEEMISMWKTSKKEFFVMFVTVIVCCTVGLEYGVIVGVVLDMLFILFKSARPRINESRMKINGRDVLVVALPETVSYCSAEYIRKTILRATVNLNINSFIIIDGTNTLSVDTTVAKNIMDAFTDTYENHFQIVFLNFNPDIVKMMLELNFRQKSKFVNGMTVEKLIENSPGNV</sequence>
<dbReference type="Gene3D" id="3.30.750.24">
    <property type="entry name" value="STAS domain"/>
    <property type="match status" value="1"/>
</dbReference>
<evidence type="ECO:0000256" key="2">
    <source>
        <dbReference type="ARBA" id="ARBA00022692"/>
    </source>
</evidence>
<feature type="domain" description="STAS" evidence="6">
    <location>
        <begin position="475"/>
        <end position="583"/>
    </location>
</feature>
<dbReference type="SUPFAM" id="SSF52091">
    <property type="entry name" value="SpoIIaa-like"/>
    <property type="match status" value="1"/>
</dbReference>
<feature type="transmembrane region" description="Helical" evidence="5">
    <location>
        <begin position="426"/>
        <end position="457"/>
    </location>
</feature>
<keyword evidence="3 5" id="KW-1133">Transmembrane helix</keyword>
<evidence type="ECO:0000256" key="1">
    <source>
        <dbReference type="ARBA" id="ARBA00004141"/>
    </source>
</evidence>
<comment type="subcellular location">
    <subcellularLocation>
        <location evidence="1">Membrane</location>
        <topology evidence="1">Multi-pass membrane protein</topology>
    </subcellularLocation>
</comment>
<dbReference type="Proteomes" id="UP000823941">
    <property type="component" value="Chromosome 12"/>
</dbReference>
<dbReference type="EMBL" id="JAHIBW010000012">
    <property type="protein sequence ID" value="KAG7306124.1"/>
    <property type="molecule type" value="Genomic_DNA"/>
</dbReference>
<evidence type="ECO:0000259" key="6">
    <source>
        <dbReference type="PROSITE" id="PS50801"/>
    </source>
</evidence>
<feature type="transmembrane region" description="Helical" evidence="5">
    <location>
        <begin position="47"/>
        <end position="68"/>
    </location>
</feature>
<organism evidence="7 8">
    <name type="scientific">Plutella xylostella</name>
    <name type="common">Diamondback moth</name>
    <name type="synonym">Plutella maculipennis</name>
    <dbReference type="NCBI Taxonomy" id="51655"/>
    <lineage>
        <taxon>Eukaryota</taxon>
        <taxon>Metazoa</taxon>
        <taxon>Ecdysozoa</taxon>
        <taxon>Arthropoda</taxon>
        <taxon>Hexapoda</taxon>
        <taxon>Insecta</taxon>
        <taxon>Pterygota</taxon>
        <taxon>Neoptera</taxon>
        <taxon>Endopterygota</taxon>
        <taxon>Lepidoptera</taxon>
        <taxon>Glossata</taxon>
        <taxon>Ditrysia</taxon>
        <taxon>Yponomeutoidea</taxon>
        <taxon>Plutellidae</taxon>
        <taxon>Plutella</taxon>
    </lineage>
</organism>
<dbReference type="PANTHER" id="PTHR11814">
    <property type="entry name" value="SULFATE TRANSPORTER"/>
    <property type="match status" value="1"/>
</dbReference>
<comment type="caution">
    <text evidence="7">The sequence shown here is derived from an EMBL/GenBank/DDBJ whole genome shotgun (WGS) entry which is preliminary data.</text>
</comment>
<keyword evidence="2 5" id="KW-0812">Transmembrane</keyword>
<evidence type="ECO:0000256" key="5">
    <source>
        <dbReference type="SAM" id="Phobius"/>
    </source>
</evidence>
<feature type="transmembrane region" description="Helical" evidence="5">
    <location>
        <begin position="194"/>
        <end position="212"/>
    </location>
</feature>
<feature type="transmembrane region" description="Helical" evidence="5">
    <location>
        <begin position="332"/>
        <end position="349"/>
    </location>
</feature>